<reference evidence="3 4" key="1">
    <citation type="submission" date="2018-03" db="EMBL/GenBank/DDBJ databases">
        <title>Genome sequencing of Melaminivora sp.</title>
        <authorList>
            <person name="Kim S.-J."/>
            <person name="Heo J."/>
            <person name="Ahn J.-H."/>
            <person name="Kwon S.-W."/>
        </authorList>
    </citation>
    <scope>NUCLEOTIDE SEQUENCE [LARGE SCALE GENOMIC DNA]</scope>
    <source>
        <strain evidence="3 4">SC2-9</strain>
    </source>
</reference>
<dbReference type="Pfam" id="PF00092">
    <property type="entry name" value="VWA"/>
    <property type="match status" value="1"/>
</dbReference>
<dbReference type="AlphaFoldDB" id="A0A2R3QGQ3"/>
<name>A0A2R3QGQ3_9BURK</name>
<dbReference type="EMBL" id="CP027667">
    <property type="protein sequence ID" value="AVO50948.1"/>
    <property type="molecule type" value="Genomic_DNA"/>
</dbReference>
<accession>A0A2R3QGQ3</accession>
<evidence type="ECO:0000313" key="4">
    <source>
        <dbReference type="Proteomes" id="UP000237925"/>
    </source>
</evidence>
<evidence type="ECO:0000313" key="3">
    <source>
        <dbReference type="EMBL" id="AVO50948.1"/>
    </source>
</evidence>
<dbReference type="SUPFAM" id="SSF53300">
    <property type="entry name" value="vWA-like"/>
    <property type="match status" value="1"/>
</dbReference>
<feature type="domain" description="VWFA" evidence="1">
    <location>
        <begin position="215"/>
        <end position="432"/>
    </location>
</feature>
<evidence type="ECO:0000259" key="2">
    <source>
        <dbReference type="PROSITE" id="PS51171"/>
    </source>
</evidence>
<dbReference type="InterPro" id="IPR001086">
    <property type="entry name" value="Preph_deHydtase"/>
</dbReference>
<dbReference type="InterPro" id="IPR002035">
    <property type="entry name" value="VWF_A"/>
</dbReference>
<dbReference type="GO" id="GO:0009094">
    <property type="term" value="P:L-phenylalanine biosynthetic process"/>
    <property type="evidence" value="ECO:0007669"/>
    <property type="project" value="UniProtKB-UniPathway"/>
</dbReference>
<dbReference type="InterPro" id="IPR036465">
    <property type="entry name" value="vWFA_dom_sf"/>
</dbReference>
<dbReference type="UniPathway" id="UPA00121">
    <property type="reaction ID" value="UER00345"/>
</dbReference>
<gene>
    <name evidence="3" type="ORF">C6568_04665</name>
</gene>
<feature type="domain" description="Prephenate dehydratase" evidence="2">
    <location>
        <begin position="386"/>
        <end position="471"/>
    </location>
</feature>
<dbReference type="PROSITE" id="PS50234">
    <property type="entry name" value="VWFA"/>
    <property type="match status" value="1"/>
</dbReference>
<proteinExistence type="predicted"/>
<dbReference type="PROSITE" id="PS51171">
    <property type="entry name" value="PREPHENATE_DEHYDR_3"/>
    <property type="match status" value="1"/>
</dbReference>
<evidence type="ECO:0000259" key="1">
    <source>
        <dbReference type="PROSITE" id="PS50234"/>
    </source>
</evidence>
<sequence>MQAIDALLGRISLAGKPQTVTGVLATPTGATQTARSAIKYMAGDIRAELQRQAAEVVPAGAAGASGRICFGVPDGYTPLANASVEQYDAFDKKVGASGSADNCGLFVLPTQPMTMQLAISAPGYRPVRAPVAVFQDPNKDGLPDALTLIPTTSQYVLTGLRLTNGNQLYFNVTDSATKKAVLGVGAAQISVLNNAAPLPVAAVGYGSYISNKPASVALVLDASGSMDDTALQIAAASARLFVGRKGSADELSLTIFDGNVVYLDKVNTQQMIDQNRLVFTDGSGQRIIPNAPESGYTTNPLFAEQMLKLYDSSSDAWRGTDPFLRIQGRYPFGGITALYKASVTAARSLKDTPNRRYIVAMTDGADNASSPDNPTTVINTAKANNVVAYTIGAGYYVDSASLQNIANQTGGSYTQVTDLTQLTKLSSVFDAIRTSITFDYAAVLARRPATGEVTLQVDIGGNVISSKIQVP</sequence>
<keyword evidence="4" id="KW-1185">Reference proteome</keyword>
<dbReference type="GO" id="GO:0004664">
    <property type="term" value="F:prephenate dehydratase activity"/>
    <property type="evidence" value="ECO:0007669"/>
    <property type="project" value="InterPro"/>
</dbReference>
<dbReference type="Proteomes" id="UP000237925">
    <property type="component" value="Chromosome"/>
</dbReference>
<dbReference type="CDD" id="cd00198">
    <property type="entry name" value="vWFA"/>
    <property type="match status" value="1"/>
</dbReference>
<dbReference type="SMART" id="SM00327">
    <property type="entry name" value="VWA"/>
    <property type="match status" value="1"/>
</dbReference>
<organism evidence="3 4">
    <name type="scientific">Melaminivora suipulveris</name>
    <dbReference type="NCBI Taxonomy" id="2109913"/>
    <lineage>
        <taxon>Bacteria</taxon>
        <taxon>Pseudomonadati</taxon>
        <taxon>Pseudomonadota</taxon>
        <taxon>Betaproteobacteria</taxon>
        <taxon>Burkholderiales</taxon>
        <taxon>Comamonadaceae</taxon>
        <taxon>Melaminivora</taxon>
    </lineage>
</organism>
<protein>
    <submittedName>
        <fullName evidence="3">Uncharacterized protein</fullName>
    </submittedName>
</protein>
<dbReference type="Gene3D" id="3.40.50.410">
    <property type="entry name" value="von Willebrand factor, type A domain"/>
    <property type="match status" value="1"/>
</dbReference>
<dbReference type="KEGG" id="mela:C6568_04665"/>